<dbReference type="Pfam" id="PF01547">
    <property type="entry name" value="SBP_bac_1"/>
    <property type="match status" value="1"/>
</dbReference>
<dbReference type="InterPro" id="IPR050490">
    <property type="entry name" value="Bact_solute-bd_prot1"/>
</dbReference>
<dbReference type="PROSITE" id="PS51257">
    <property type="entry name" value="PROKAR_LIPOPROTEIN"/>
    <property type="match status" value="1"/>
</dbReference>
<dbReference type="InterPro" id="IPR006059">
    <property type="entry name" value="SBP"/>
</dbReference>
<evidence type="ECO:0000313" key="4">
    <source>
        <dbReference type="Proteomes" id="UP000474104"/>
    </source>
</evidence>
<dbReference type="RefSeq" id="WP_004082294.1">
    <property type="nucleotide sequence ID" value="NZ_CASCYM010000054.1"/>
</dbReference>
<feature type="signal peptide" evidence="2">
    <location>
        <begin position="1"/>
        <end position="21"/>
    </location>
</feature>
<feature type="region of interest" description="Disordered" evidence="1">
    <location>
        <begin position="25"/>
        <end position="56"/>
    </location>
</feature>
<feature type="compositionally biased region" description="Low complexity" evidence="1">
    <location>
        <begin position="34"/>
        <end position="49"/>
    </location>
</feature>
<dbReference type="OrthoDB" id="355435at2"/>
<name>A0A9X5CDC1_9FIRM</name>
<keyword evidence="2" id="KW-0732">Signal</keyword>
<gene>
    <name evidence="3" type="ORF">FMM80_27535</name>
</gene>
<comment type="caution">
    <text evidence="3">The sequence shown here is derived from an EMBL/GenBank/DDBJ whole genome shotgun (WGS) entry which is preliminary data.</text>
</comment>
<protein>
    <submittedName>
        <fullName evidence="3">Extracellular solute-binding protein</fullName>
    </submittedName>
</protein>
<sequence>MNKWKKLTSLALVGIMAGSLAACGGAGGSGDSGSSGSESSGGTESGAESSSKDSGEKVKLNMLFNDTDENVQAEMAYVMEHLPEVLPDVEVELEMVPGDAQTYETKVRTMISAGGDGLDVWWERGGSWATPILESESALPLDDYLEASGYWDKVIPSAKLPAEDGHTYSVPFEDISYEIILYNKKIFADNNLEAPKTVAELKSVVETLAKTDIVPISVGAKDGWCAAMMLEGFAYSLDPEMTEKIVNGKAKFSDEPYAEAANVMKELLDMGAFSKNVALTGIDEALPMFETGKAAMMANGSWAVASGAEKMGEDFGYFYYPVIRDEDVDVYGKNVAGGVKQNSGMMVYAGTEHPDEAAALCEAVAELRCKYVYEEKGNPFTVYKAGDLGWTYDSDFAEPVAQLAEDMQNFEYVYGLVQDVMPTAAASSGIMQATSKFMTNTPDYTVDSYLEDMDKAALEE</sequence>
<dbReference type="SUPFAM" id="SSF53850">
    <property type="entry name" value="Periplasmic binding protein-like II"/>
    <property type="match status" value="1"/>
</dbReference>
<dbReference type="Proteomes" id="UP000474104">
    <property type="component" value="Unassembled WGS sequence"/>
</dbReference>
<organism evidence="3 4">
    <name type="scientific">Schaedlerella arabinosiphila</name>
    <dbReference type="NCBI Taxonomy" id="2044587"/>
    <lineage>
        <taxon>Bacteria</taxon>
        <taxon>Bacillati</taxon>
        <taxon>Bacillota</taxon>
        <taxon>Clostridia</taxon>
        <taxon>Lachnospirales</taxon>
        <taxon>Lachnospiraceae</taxon>
        <taxon>Schaedlerella</taxon>
    </lineage>
</organism>
<accession>A0A9X5CDC1</accession>
<reference evidence="3 4" key="1">
    <citation type="submission" date="2019-07" db="EMBL/GenBank/DDBJ databases">
        <title>Draft genome sequences of 15 bacterial species constituting the stable defined intestinal microbiota of the GM15 gnotobiotic mouse model.</title>
        <authorList>
            <person name="Elie C."/>
            <person name="Mathieu A."/>
            <person name="Saliou A."/>
            <person name="Darnaud M."/>
            <person name="Leulier F."/>
            <person name="Tamellini A."/>
        </authorList>
    </citation>
    <scope>NUCLEOTIDE SEQUENCE [LARGE SCALE GENOMIC DNA]</scope>
    <source>
        <strain evidence="4">ASF 502</strain>
    </source>
</reference>
<proteinExistence type="predicted"/>
<evidence type="ECO:0000256" key="2">
    <source>
        <dbReference type="SAM" id="SignalP"/>
    </source>
</evidence>
<dbReference type="EMBL" id="VIRB01000154">
    <property type="protein sequence ID" value="NDO72185.1"/>
    <property type="molecule type" value="Genomic_DNA"/>
</dbReference>
<feature type="chain" id="PRO_5040752425" evidence="2">
    <location>
        <begin position="22"/>
        <end position="460"/>
    </location>
</feature>
<dbReference type="PANTHER" id="PTHR43649">
    <property type="entry name" value="ARABINOSE-BINDING PROTEIN-RELATED"/>
    <property type="match status" value="1"/>
</dbReference>
<evidence type="ECO:0000256" key="1">
    <source>
        <dbReference type="SAM" id="MobiDB-lite"/>
    </source>
</evidence>
<dbReference type="Gene3D" id="3.40.190.10">
    <property type="entry name" value="Periplasmic binding protein-like II"/>
    <property type="match status" value="2"/>
</dbReference>
<dbReference type="AlphaFoldDB" id="A0A9X5CDC1"/>
<evidence type="ECO:0000313" key="3">
    <source>
        <dbReference type="EMBL" id="NDO72185.1"/>
    </source>
</evidence>